<dbReference type="Pfam" id="PF07927">
    <property type="entry name" value="HicA_toxin"/>
    <property type="match status" value="1"/>
</dbReference>
<comment type="caution">
    <text evidence="9">The sequence shown here is derived from an EMBL/GenBank/DDBJ whole genome shotgun (WGS) entry which is preliminary data.</text>
</comment>
<dbReference type="OrthoDB" id="489997at2"/>
<evidence type="ECO:0000313" key="10">
    <source>
        <dbReference type="Proteomes" id="UP000276103"/>
    </source>
</evidence>
<keyword evidence="8" id="KW-0175">Coiled coil</keyword>
<reference evidence="9 10" key="1">
    <citation type="journal article" date="2019" name="Genome Biol. Evol.">
        <title>Day and night: Metabolic profiles and evolutionary relationships of six axenic non-marine cyanobacteria.</title>
        <authorList>
            <person name="Will S.E."/>
            <person name="Henke P."/>
            <person name="Boedeker C."/>
            <person name="Huang S."/>
            <person name="Brinkmann H."/>
            <person name="Rohde M."/>
            <person name="Jarek M."/>
            <person name="Friedl T."/>
            <person name="Seufert S."/>
            <person name="Schumacher M."/>
            <person name="Overmann J."/>
            <person name="Neumann-Schaal M."/>
            <person name="Petersen J."/>
        </authorList>
    </citation>
    <scope>NUCLEOTIDE SEQUENCE [LARGE SCALE GENOMIC DNA]</scope>
    <source>
        <strain evidence="9 10">SAG 1403-4b</strain>
    </source>
</reference>
<evidence type="ECO:0000256" key="1">
    <source>
        <dbReference type="ARBA" id="ARBA00006620"/>
    </source>
</evidence>
<evidence type="ECO:0000313" key="9">
    <source>
        <dbReference type="EMBL" id="RUS99531.1"/>
    </source>
</evidence>
<dbReference type="InterPro" id="IPR012933">
    <property type="entry name" value="HicA_mRNA_interferase"/>
</dbReference>
<keyword evidence="3" id="KW-0540">Nuclease</keyword>
<evidence type="ECO:0000256" key="2">
    <source>
        <dbReference type="ARBA" id="ARBA00022649"/>
    </source>
</evidence>
<keyword evidence="4" id="KW-0255">Endonuclease</keyword>
<evidence type="ECO:0000256" key="4">
    <source>
        <dbReference type="ARBA" id="ARBA00022759"/>
    </source>
</evidence>
<dbReference type="SUPFAM" id="SSF54786">
    <property type="entry name" value="YcfA/nrd intein domain"/>
    <property type="match status" value="1"/>
</dbReference>
<dbReference type="GO" id="GO:0004519">
    <property type="term" value="F:endonuclease activity"/>
    <property type="evidence" value="ECO:0007669"/>
    <property type="project" value="UniProtKB-KW"/>
</dbReference>
<accession>A0A3S1AEZ3</accession>
<proteinExistence type="inferred from homology"/>
<evidence type="ECO:0000256" key="3">
    <source>
        <dbReference type="ARBA" id="ARBA00022722"/>
    </source>
</evidence>
<gene>
    <name evidence="9" type="ORF">DSM107003_01150</name>
</gene>
<organism evidence="9 10">
    <name type="scientific">Trichormus variabilis SAG 1403-4b</name>
    <dbReference type="NCBI Taxonomy" id="447716"/>
    <lineage>
        <taxon>Bacteria</taxon>
        <taxon>Bacillati</taxon>
        <taxon>Cyanobacteriota</taxon>
        <taxon>Cyanophyceae</taxon>
        <taxon>Nostocales</taxon>
        <taxon>Nostocaceae</taxon>
        <taxon>Trichormus</taxon>
    </lineage>
</organism>
<dbReference type="GO" id="GO:0003729">
    <property type="term" value="F:mRNA binding"/>
    <property type="evidence" value="ECO:0007669"/>
    <property type="project" value="InterPro"/>
</dbReference>
<keyword evidence="6" id="KW-0694">RNA-binding</keyword>
<sequence>MPNKIRELKSLLLQSGFTCRTGKGSHTNWYHPLLSGRVTISGNDGKDAKEYQEKDVNNAIKRIEEIKKAQQEEQNE</sequence>
<dbReference type="InterPro" id="IPR038570">
    <property type="entry name" value="HicA_sf"/>
</dbReference>
<evidence type="ECO:0000256" key="5">
    <source>
        <dbReference type="ARBA" id="ARBA00022801"/>
    </source>
</evidence>
<dbReference type="AlphaFoldDB" id="A0A3S1AEZ3"/>
<dbReference type="Proteomes" id="UP000276103">
    <property type="component" value="Unassembled WGS sequence"/>
</dbReference>
<keyword evidence="5" id="KW-0378">Hydrolase</keyword>
<protein>
    <recommendedName>
        <fullName evidence="11">Type II toxin-antitoxin system HicA family toxin</fullName>
    </recommendedName>
</protein>
<dbReference type="Gene3D" id="3.30.920.30">
    <property type="entry name" value="Hypothetical protein"/>
    <property type="match status" value="1"/>
</dbReference>
<keyword evidence="10" id="KW-1185">Reference proteome</keyword>
<name>A0A3S1AEZ3_ANAVA</name>
<keyword evidence="7" id="KW-0346">Stress response</keyword>
<dbReference type="EMBL" id="RSCM01000001">
    <property type="protein sequence ID" value="RUS99531.1"/>
    <property type="molecule type" value="Genomic_DNA"/>
</dbReference>
<evidence type="ECO:0008006" key="11">
    <source>
        <dbReference type="Google" id="ProtNLM"/>
    </source>
</evidence>
<dbReference type="RefSeq" id="WP_127051733.1">
    <property type="nucleotide sequence ID" value="NZ_RSCM01000001.1"/>
</dbReference>
<comment type="similarity">
    <text evidence="1">Belongs to the HicA mRNA interferase family.</text>
</comment>
<keyword evidence="2" id="KW-1277">Toxin-antitoxin system</keyword>
<evidence type="ECO:0000256" key="7">
    <source>
        <dbReference type="ARBA" id="ARBA00023016"/>
    </source>
</evidence>
<evidence type="ECO:0000256" key="6">
    <source>
        <dbReference type="ARBA" id="ARBA00022884"/>
    </source>
</evidence>
<dbReference type="GO" id="GO:0016787">
    <property type="term" value="F:hydrolase activity"/>
    <property type="evidence" value="ECO:0007669"/>
    <property type="project" value="UniProtKB-KW"/>
</dbReference>
<feature type="coiled-coil region" evidence="8">
    <location>
        <begin position="49"/>
        <end position="76"/>
    </location>
</feature>
<evidence type="ECO:0000256" key="8">
    <source>
        <dbReference type="SAM" id="Coils"/>
    </source>
</evidence>